<proteinExistence type="predicted"/>
<gene>
    <name evidence="2" type="ORF">CSV86_010220</name>
</gene>
<sequence>MQFLAKPFSTAPSGDLPSTAKMFRIPQRYLNDHEQDQFAWLYLRFSPSYPWSLGLAASCGDADCGMEADGRMPGNSTSQYQNALEAAGSALKAFESDRAARRSAEQEELQRQAEEARRAWEESQARKNAEGKAAFDGLDANFDESQNWEARAAAERSNTPDKSCDCRKIVGRCLAQIKFLKNRSAGADYEVWSNADTCSKVSYYIDSTPHFTLFNHQSRVIEHSASLKKLSQDNFIVDKCEVCANE</sequence>
<accession>A0A7K4ED68</accession>
<dbReference type="EMBL" id="AMWJ02000001">
    <property type="protein sequence ID" value="NNJ15586.1"/>
    <property type="molecule type" value="Genomic_DNA"/>
</dbReference>
<comment type="caution">
    <text evidence="2">The sequence shown here is derived from an EMBL/GenBank/DDBJ whole genome shotgun (WGS) entry which is preliminary data.</text>
</comment>
<organism evidence="2 3">
    <name type="scientific">Pseudomonas bharatica CSV86</name>
    <dbReference type="NCBI Taxonomy" id="1005395"/>
    <lineage>
        <taxon>Bacteria</taxon>
        <taxon>Pseudomonadati</taxon>
        <taxon>Pseudomonadota</taxon>
        <taxon>Gammaproteobacteria</taxon>
        <taxon>Pseudomonadales</taxon>
        <taxon>Pseudomonadaceae</taxon>
        <taxon>Pseudomonas</taxon>
        <taxon>Pseudomonas bharatica</taxon>
    </lineage>
</organism>
<feature type="region of interest" description="Disordered" evidence="1">
    <location>
        <begin position="97"/>
        <end position="125"/>
    </location>
</feature>
<reference evidence="2 3" key="1">
    <citation type="journal article" date="2013" name="Genome Announc.">
        <title>Genome Sequence of Naphthalene-Degrading Soil Bacterium Pseudomonas putida CSV86.</title>
        <authorList>
            <person name="Phale P.S."/>
            <person name="Paliwal V."/>
            <person name="Raju S.C."/>
            <person name="Modak A."/>
            <person name="Purohit H.J."/>
        </authorList>
    </citation>
    <scope>NUCLEOTIDE SEQUENCE [LARGE SCALE GENOMIC DNA]</scope>
    <source>
        <strain evidence="2 3">CSV86</strain>
    </source>
</reference>
<evidence type="ECO:0000313" key="3">
    <source>
        <dbReference type="Proteomes" id="UP000010448"/>
    </source>
</evidence>
<evidence type="ECO:0000313" key="2">
    <source>
        <dbReference type="EMBL" id="NNJ15586.1"/>
    </source>
</evidence>
<dbReference type="AlphaFoldDB" id="A0A7K4ED68"/>
<name>A0A7K4ED68_9PSED</name>
<dbReference type="Proteomes" id="UP000010448">
    <property type="component" value="Unassembled WGS sequence"/>
</dbReference>
<evidence type="ECO:0000256" key="1">
    <source>
        <dbReference type="SAM" id="MobiDB-lite"/>
    </source>
</evidence>
<protein>
    <submittedName>
        <fullName evidence="2">Uncharacterized protein</fullName>
    </submittedName>
</protein>
<keyword evidence="3" id="KW-1185">Reference proteome</keyword>